<dbReference type="AlphaFoldDB" id="A0A396JFA4"/>
<feature type="signal peptide" evidence="1">
    <location>
        <begin position="1"/>
        <end position="23"/>
    </location>
</feature>
<evidence type="ECO:0000259" key="2">
    <source>
        <dbReference type="Pfam" id="PF07127"/>
    </source>
</evidence>
<dbReference type="Pfam" id="PF07127">
    <property type="entry name" value="Nodulin_late"/>
    <property type="match status" value="1"/>
</dbReference>
<dbReference type="InterPro" id="IPR009810">
    <property type="entry name" value="Nodulin_late_dom"/>
</dbReference>
<dbReference type="GO" id="GO:0046872">
    <property type="term" value="F:metal ion binding"/>
    <property type="evidence" value="ECO:0007669"/>
    <property type="project" value="InterPro"/>
</dbReference>
<organism evidence="3 4">
    <name type="scientific">Medicago truncatula</name>
    <name type="common">Barrel medic</name>
    <name type="synonym">Medicago tribuloides</name>
    <dbReference type="NCBI Taxonomy" id="3880"/>
    <lineage>
        <taxon>Eukaryota</taxon>
        <taxon>Viridiplantae</taxon>
        <taxon>Streptophyta</taxon>
        <taxon>Embryophyta</taxon>
        <taxon>Tracheophyta</taxon>
        <taxon>Spermatophyta</taxon>
        <taxon>Magnoliopsida</taxon>
        <taxon>eudicotyledons</taxon>
        <taxon>Gunneridae</taxon>
        <taxon>Pentapetalae</taxon>
        <taxon>rosids</taxon>
        <taxon>fabids</taxon>
        <taxon>Fabales</taxon>
        <taxon>Fabaceae</taxon>
        <taxon>Papilionoideae</taxon>
        <taxon>50 kb inversion clade</taxon>
        <taxon>NPAAA clade</taxon>
        <taxon>Hologalegina</taxon>
        <taxon>IRL clade</taxon>
        <taxon>Trifolieae</taxon>
        <taxon>Medicago</taxon>
    </lineage>
</organism>
<dbReference type="EMBL" id="PSQE01000002">
    <property type="protein sequence ID" value="RHN73837.1"/>
    <property type="molecule type" value="Genomic_DNA"/>
</dbReference>
<protein>
    <submittedName>
        <fullName evidence="3">Putative Late nodulin</fullName>
    </submittedName>
</protein>
<evidence type="ECO:0000256" key="1">
    <source>
        <dbReference type="SAM" id="SignalP"/>
    </source>
</evidence>
<name>A0A396JFA4_MEDTR</name>
<comment type="caution">
    <text evidence="3">The sequence shown here is derived from an EMBL/GenBank/DDBJ whole genome shotgun (WGS) entry which is preliminary data.</text>
</comment>
<dbReference type="Proteomes" id="UP000265566">
    <property type="component" value="Chromosome 2"/>
</dbReference>
<evidence type="ECO:0000313" key="3">
    <source>
        <dbReference type="EMBL" id="RHN73837.1"/>
    </source>
</evidence>
<dbReference type="Gramene" id="rna9719">
    <property type="protein sequence ID" value="RHN73837.1"/>
    <property type="gene ID" value="gene9719"/>
</dbReference>
<sequence>MVVILKFVSTLILFLSFLSIATGARRIRRLNCNSDDGCPNNYCTPPHFGKCVSKQCVCMKLAWYTKP</sequence>
<keyword evidence="1" id="KW-0732">Signal</keyword>
<gene>
    <name evidence="3" type="ORF">MtrunA17_Chr2g0302901</name>
</gene>
<reference evidence="4" key="1">
    <citation type="journal article" date="2018" name="Nat. Plants">
        <title>Whole-genome landscape of Medicago truncatula symbiotic genes.</title>
        <authorList>
            <person name="Pecrix Y."/>
            <person name="Staton S.E."/>
            <person name="Sallet E."/>
            <person name="Lelandais-Briere C."/>
            <person name="Moreau S."/>
            <person name="Carrere S."/>
            <person name="Blein T."/>
            <person name="Jardinaud M.F."/>
            <person name="Latrasse D."/>
            <person name="Zouine M."/>
            <person name="Zahm M."/>
            <person name="Kreplak J."/>
            <person name="Mayjonade B."/>
            <person name="Satge C."/>
            <person name="Perez M."/>
            <person name="Cauet S."/>
            <person name="Marande W."/>
            <person name="Chantry-Darmon C."/>
            <person name="Lopez-Roques C."/>
            <person name="Bouchez O."/>
            <person name="Berard A."/>
            <person name="Debelle F."/>
            <person name="Munos S."/>
            <person name="Bendahmane A."/>
            <person name="Berges H."/>
            <person name="Niebel A."/>
            <person name="Buitink J."/>
            <person name="Frugier F."/>
            <person name="Benhamed M."/>
            <person name="Crespi M."/>
            <person name="Gouzy J."/>
            <person name="Gamas P."/>
        </authorList>
    </citation>
    <scope>NUCLEOTIDE SEQUENCE [LARGE SCALE GENOMIC DNA]</scope>
    <source>
        <strain evidence="4">cv. Jemalong A17</strain>
    </source>
</reference>
<evidence type="ECO:0000313" key="4">
    <source>
        <dbReference type="Proteomes" id="UP000265566"/>
    </source>
</evidence>
<feature type="domain" description="Late nodulin" evidence="2">
    <location>
        <begin position="1"/>
        <end position="56"/>
    </location>
</feature>
<feature type="chain" id="PRO_5017473187" evidence="1">
    <location>
        <begin position="24"/>
        <end position="67"/>
    </location>
</feature>
<accession>A0A396JFA4</accession>
<proteinExistence type="predicted"/>